<dbReference type="InterPro" id="IPR000172">
    <property type="entry name" value="GMC_OxRdtase_N"/>
</dbReference>
<dbReference type="PIRSF" id="PIRSF000137">
    <property type="entry name" value="Alcohol_oxidase"/>
    <property type="match status" value="1"/>
</dbReference>
<reference evidence="9" key="1">
    <citation type="submission" date="2017-09" db="EMBL/GenBank/DDBJ databases">
        <title>Contemporary evolution of a Lepidopteran species, Heliothis virescens, in response to modern agricultural practices.</title>
        <authorList>
            <person name="Fritz M.L."/>
            <person name="Deyonke A.M."/>
            <person name="Papanicolaou A."/>
            <person name="Micinski S."/>
            <person name="Westbrook J."/>
            <person name="Gould F."/>
        </authorList>
    </citation>
    <scope>NUCLEOTIDE SEQUENCE [LARGE SCALE GENOMIC DNA]</scope>
    <source>
        <strain evidence="9">HvINT-</strain>
        <tissue evidence="9">Whole body</tissue>
    </source>
</reference>
<dbReference type="SUPFAM" id="SSF54373">
    <property type="entry name" value="FAD-linked reductases, C-terminal domain"/>
    <property type="match status" value="1"/>
</dbReference>
<evidence type="ECO:0000259" key="8">
    <source>
        <dbReference type="PROSITE" id="PS00623"/>
    </source>
</evidence>
<dbReference type="PANTHER" id="PTHR11552:SF147">
    <property type="entry name" value="CHOLINE DEHYDROGENASE, MITOCHONDRIAL"/>
    <property type="match status" value="1"/>
</dbReference>
<evidence type="ECO:0000256" key="7">
    <source>
        <dbReference type="SAM" id="SignalP"/>
    </source>
</evidence>
<gene>
    <name evidence="9" type="ORF">B5V51_9653</name>
</gene>
<dbReference type="PROSITE" id="PS00623">
    <property type="entry name" value="GMC_OXRED_1"/>
    <property type="match status" value="1"/>
</dbReference>
<evidence type="ECO:0000256" key="3">
    <source>
        <dbReference type="ARBA" id="ARBA00022630"/>
    </source>
</evidence>
<evidence type="ECO:0000313" key="9">
    <source>
        <dbReference type="EMBL" id="PCG65132.1"/>
    </source>
</evidence>
<dbReference type="InterPro" id="IPR012132">
    <property type="entry name" value="GMC_OxRdtase"/>
</dbReference>
<evidence type="ECO:0000256" key="4">
    <source>
        <dbReference type="ARBA" id="ARBA00022827"/>
    </source>
</evidence>
<evidence type="ECO:0000256" key="6">
    <source>
        <dbReference type="RuleBase" id="RU003968"/>
    </source>
</evidence>
<evidence type="ECO:0000256" key="5">
    <source>
        <dbReference type="PIRSR" id="PIRSR000137-2"/>
    </source>
</evidence>
<dbReference type="GO" id="GO:0016614">
    <property type="term" value="F:oxidoreductase activity, acting on CH-OH group of donors"/>
    <property type="evidence" value="ECO:0007669"/>
    <property type="project" value="InterPro"/>
</dbReference>
<dbReference type="STRING" id="7102.A0A2A4J139"/>
<evidence type="ECO:0000256" key="1">
    <source>
        <dbReference type="ARBA" id="ARBA00001974"/>
    </source>
</evidence>
<keyword evidence="3 6" id="KW-0285">Flavoprotein</keyword>
<dbReference type="InterPro" id="IPR007867">
    <property type="entry name" value="GMC_OxRtase_C"/>
</dbReference>
<comment type="cofactor">
    <cofactor evidence="1 5">
        <name>FAD</name>
        <dbReference type="ChEBI" id="CHEBI:57692"/>
    </cofactor>
</comment>
<dbReference type="Pfam" id="PF00732">
    <property type="entry name" value="GMC_oxred_N"/>
    <property type="match status" value="1"/>
</dbReference>
<feature type="binding site" evidence="5">
    <location>
        <position position="255"/>
    </location>
    <ligand>
        <name>FAD</name>
        <dbReference type="ChEBI" id="CHEBI:57692"/>
    </ligand>
</feature>
<dbReference type="SUPFAM" id="SSF51905">
    <property type="entry name" value="FAD/NAD(P)-binding domain"/>
    <property type="match status" value="1"/>
</dbReference>
<comment type="caution">
    <text evidence="9">The sequence shown here is derived from an EMBL/GenBank/DDBJ whole genome shotgun (WGS) entry which is preliminary data.</text>
</comment>
<dbReference type="Gene3D" id="3.50.50.60">
    <property type="entry name" value="FAD/NAD(P)-binding domain"/>
    <property type="match status" value="1"/>
</dbReference>
<organism evidence="9">
    <name type="scientific">Heliothis virescens</name>
    <name type="common">Tobacco budworm moth</name>
    <dbReference type="NCBI Taxonomy" id="7102"/>
    <lineage>
        <taxon>Eukaryota</taxon>
        <taxon>Metazoa</taxon>
        <taxon>Ecdysozoa</taxon>
        <taxon>Arthropoda</taxon>
        <taxon>Hexapoda</taxon>
        <taxon>Insecta</taxon>
        <taxon>Pterygota</taxon>
        <taxon>Neoptera</taxon>
        <taxon>Endopterygota</taxon>
        <taxon>Lepidoptera</taxon>
        <taxon>Glossata</taxon>
        <taxon>Ditrysia</taxon>
        <taxon>Noctuoidea</taxon>
        <taxon>Noctuidae</taxon>
        <taxon>Heliothinae</taxon>
        <taxon>Heliothis</taxon>
    </lineage>
</organism>
<dbReference type="PANTHER" id="PTHR11552">
    <property type="entry name" value="GLUCOSE-METHANOL-CHOLINE GMC OXIDOREDUCTASE"/>
    <property type="match status" value="1"/>
</dbReference>
<dbReference type="InterPro" id="IPR036188">
    <property type="entry name" value="FAD/NAD-bd_sf"/>
</dbReference>
<proteinExistence type="inferred from homology"/>
<keyword evidence="4 5" id="KW-0274">FAD</keyword>
<dbReference type="Gene3D" id="3.30.560.10">
    <property type="entry name" value="Glucose Oxidase, domain 3"/>
    <property type="match status" value="1"/>
</dbReference>
<protein>
    <recommendedName>
        <fullName evidence="8">Glucose-methanol-choline oxidoreductase N-terminal domain-containing protein</fullName>
    </recommendedName>
</protein>
<feature type="domain" description="Glucose-methanol-choline oxidoreductase N-terminal" evidence="8">
    <location>
        <begin position="113"/>
        <end position="136"/>
    </location>
</feature>
<dbReference type="GO" id="GO:0050660">
    <property type="term" value="F:flavin adenine dinucleotide binding"/>
    <property type="evidence" value="ECO:0007669"/>
    <property type="project" value="InterPro"/>
</dbReference>
<feature type="signal peptide" evidence="7">
    <location>
        <begin position="1"/>
        <end position="19"/>
    </location>
</feature>
<sequence>MAELTSSAIALLLVTLGLDKSMFPKQAELNSNTTYDYIIVGGGTAGCVLGSRLAEDGNSTVLILERGEDPPLLSYLSGLFFTLPKTSADYDYSSIFDNYAANSQGNYTRLTAGKGLGGSSILNHLLYARGVPSDYNYWAEITGEDAWTYDNILPYFIKSETVNDEEVLSTYPSYHGTSGPLGITRQLHNDKVADYLTAFNESGTAPVVDLNGDINVGVAQPLLTIAKGLRQSPAYAYLNRVRNFSNLHVSRETEVNRIIIEDNVAVAVEATYKDVTYTLRANKEIILSAGVFNSPKILHLSGIGPKEHLEALNITVVADLPVGDNLLVPAATVVVHKTNKYLLPIPNPADLATVANPTQIPVPLLIANIALNKSSNIPNHQSYNLFFGHDTPFLTLVCTTVYGFNNEICLDWQKQVVSRDSMCSVIVNLDTTSTGTVRLNTTDPTADPIIDTGIFNNTEDLDNMVNNVMDFVKIGETDTFKDKDAAVVGVDLDECADKEYGTREFWSCYVLHRSISPFLYMGTCPMGTVVDGQLKVKGVDNLRVVDASTFPKVLHGATNAAVIVLAERAADMIKNSA</sequence>
<dbReference type="Pfam" id="PF05199">
    <property type="entry name" value="GMC_oxred_C"/>
    <property type="match status" value="1"/>
</dbReference>
<dbReference type="AlphaFoldDB" id="A0A2A4J139"/>
<comment type="similarity">
    <text evidence="2 6">Belongs to the GMC oxidoreductase family.</text>
</comment>
<name>A0A2A4J139_HELVI</name>
<keyword evidence="7" id="KW-0732">Signal</keyword>
<accession>A0A2A4J139</accession>
<feature type="chain" id="PRO_5013150380" description="Glucose-methanol-choline oxidoreductase N-terminal domain-containing protein" evidence="7">
    <location>
        <begin position="20"/>
        <end position="577"/>
    </location>
</feature>
<dbReference type="EMBL" id="NWSH01004424">
    <property type="protein sequence ID" value="PCG65132.1"/>
    <property type="molecule type" value="Genomic_DNA"/>
</dbReference>
<evidence type="ECO:0000256" key="2">
    <source>
        <dbReference type="ARBA" id="ARBA00010790"/>
    </source>
</evidence>